<comment type="subcellular location">
    <subcellularLocation>
        <location evidence="1">Cell envelope</location>
    </subcellularLocation>
</comment>
<dbReference type="InterPro" id="IPR013766">
    <property type="entry name" value="Thioredoxin_domain"/>
</dbReference>
<keyword evidence="6" id="KW-0472">Membrane</keyword>
<comment type="caution">
    <text evidence="8">The sequence shown here is derived from an EMBL/GenBank/DDBJ whole genome shotgun (WGS) entry which is preliminary data.</text>
</comment>
<evidence type="ECO:0000256" key="6">
    <source>
        <dbReference type="SAM" id="Phobius"/>
    </source>
</evidence>
<evidence type="ECO:0000313" key="8">
    <source>
        <dbReference type="EMBL" id="MCR6098443.1"/>
    </source>
</evidence>
<dbReference type="SUPFAM" id="SSF52833">
    <property type="entry name" value="Thioredoxin-like"/>
    <property type="match status" value="1"/>
</dbReference>
<dbReference type="InterPro" id="IPR050553">
    <property type="entry name" value="Thioredoxin_ResA/DsbE_sf"/>
</dbReference>
<dbReference type="PROSITE" id="PS51352">
    <property type="entry name" value="THIOREDOXIN_2"/>
    <property type="match status" value="1"/>
</dbReference>
<dbReference type="CDD" id="cd02966">
    <property type="entry name" value="TlpA_like_family"/>
    <property type="match status" value="1"/>
</dbReference>
<keyword evidence="2" id="KW-0201">Cytochrome c-type biogenesis</keyword>
<dbReference type="Pfam" id="PF00578">
    <property type="entry name" value="AhpC-TSA"/>
    <property type="match status" value="1"/>
</dbReference>
<evidence type="ECO:0000256" key="3">
    <source>
        <dbReference type="ARBA" id="ARBA00022968"/>
    </source>
</evidence>
<dbReference type="PANTHER" id="PTHR42852:SF6">
    <property type="entry name" value="THIOL:DISULFIDE INTERCHANGE PROTEIN DSBE"/>
    <property type="match status" value="1"/>
</dbReference>
<accession>A0A9Q4B505</accession>
<feature type="transmembrane region" description="Helical" evidence="6">
    <location>
        <begin position="6"/>
        <end position="26"/>
    </location>
</feature>
<keyword evidence="6" id="KW-1133">Transmembrane helix</keyword>
<evidence type="ECO:0000313" key="9">
    <source>
        <dbReference type="Proteomes" id="UP001057753"/>
    </source>
</evidence>
<evidence type="ECO:0000256" key="4">
    <source>
        <dbReference type="ARBA" id="ARBA00023157"/>
    </source>
</evidence>
<dbReference type="InterPro" id="IPR000866">
    <property type="entry name" value="AhpC/TSA"/>
</dbReference>
<keyword evidence="5" id="KW-0676">Redox-active center</keyword>
<dbReference type="InterPro" id="IPR036249">
    <property type="entry name" value="Thioredoxin-like_sf"/>
</dbReference>
<organism evidence="8 9">
    <name type="scientific">Salipaludibacillus agaradhaerens</name>
    <name type="common">Bacillus agaradhaerens</name>
    <dbReference type="NCBI Taxonomy" id="76935"/>
    <lineage>
        <taxon>Bacteria</taxon>
        <taxon>Bacillati</taxon>
        <taxon>Bacillota</taxon>
        <taxon>Bacilli</taxon>
        <taxon>Bacillales</taxon>
        <taxon>Bacillaceae</taxon>
    </lineage>
</organism>
<evidence type="ECO:0000256" key="5">
    <source>
        <dbReference type="ARBA" id="ARBA00023284"/>
    </source>
</evidence>
<dbReference type="GO" id="GO:0017004">
    <property type="term" value="P:cytochrome complex assembly"/>
    <property type="evidence" value="ECO:0007669"/>
    <property type="project" value="UniProtKB-KW"/>
</dbReference>
<sequence length="170" mass="18920">MAKVKLGQGIAGLFVIGILIVFVVGLKVQGDTVGVGDKAYDFVLEGYDNTSYQLSDFQGQTVILNFFSTWCQPCESQVPDMLALSKEYADDVLVFTIVKTESKRAVERFIDRTGYEDKLYLFDFDLSVSERYGITGQPETVIIDKEGVIADHIIGSVTKEYIVEHITALQ</sequence>
<dbReference type="AlphaFoldDB" id="A0A9Q4B505"/>
<protein>
    <submittedName>
        <fullName evidence="8">TlpA family protein disulfide reductase</fullName>
    </submittedName>
</protein>
<dbReference type="EMBL" id="JABXYM010000001">
    <property type="protein sequence ID" value="MCR6098443.1"/>
    <property type="molecule type" value="Genomic_DNA"/>
</dbReference>
<dbReference type="RefSeq" id="WP_257822741.1">
    <property type="nucleotide sequence ID" value="NZ_JABXYM010000001.1"/>
</dbReference>
<proteinExistence type="predicted"/>
<feature type="domain" description="Thioredoxin" evidence="7">
    <location>
        <begin position="33"/>
        <end position="170"/>
    </location>
</feature>
<reference evidence="8" key="1">
    <citation type="submission" date="2020-06" db="EMBL/GenBank/DDBJ databases">
        <title>Insight into the genomes of haloalkaliphilic bacilli from Kenyan soda lakes.</title>
        <authorList>
            <person name="Mwirichia R."/>
            <person name="Villamizar G.C."/>
            <person name="Poehlein A."/>
            <person name="Mugweru J."/>
            <person name="Kipnyargis A."/>
            <person name="Kiplimo D."/>
            <person name="Orwa P."/>
            <person name="Daniel R."/>
        </authorList>
    </citation>
    <scope>NUCLEOTIDE SEQUENCE</scope>
    <source>
        <strain evidence="8">B1096_S55</strain>
    </source>
</reference>
<dbReference type="GO" id="GO:0030313">
    <property type="term" value="C:cell envelope"/>
    <property type="evidence" value="ECO:0007669"/>
    <property type="project" value="UniProtKB-SubCell"/>
</dbReference>
<keyword evidence="4" id="KW-1015">Disulfide bond</keyword>
<dbReference type="Proteomes" id="UP001057753">
    <property type="component" value="Unassembled WGS sequence"/>
</dbReference>
<evidence type="ECO:0000256" key="2">
    <source>
        <dbReference type="ARBA" id="ARBA00022748"/>
    </source>
</evidence>
<dbReference type="Gene3D" id="3.40.30.10">
    <property type="entry name" value="Glutaredoxin"/>
    <property type="match status" value="1"/>
</dbReference>
<gene>
    <name evidence="8" type="ORF">HXA33_18180</name>
</gene>
<keyword evidence="6" id="KW-0812">Transmembrane</keyword>
<evidence type="ECO:0000259" key="7">
    <source>
        <dbReference type="PROSITE" id="PS51352"/>
    </source>
</evidence>
<dbReference type="GO" id="GO:0016491">
    <property type="term" value="F:oxidoreductase activity"/>
    <property type="evidence" value="ECO:0007669"/>
    <property type="project" value="InterPro"/>
</dbReference>
<keyword evidence="9" id="KW-1185">Reference proteome</keyword>
<keyword evidence="3" id="KW-0735">Signal-anchor</keyword>
<dbReference type="PANTHER" id="PTHR42852">
    <property type="entry name" value="THIOL:DISULFIDE INTERCHANGE PROTEIN DSBE"/>
    <property type="match status" value="1"/>
</dbReference>
<name>A0A9Q4B505_SALAG</name>
<dbReference type="GO" id="GO:0016209">
    <property type="term" value="F:antioxidant activity"/>
    <property type="evidence" value="ECO:0007669"/>
    <property type="project" value="InterPro"/>
</dbReference>
<evidence type="ECO:0000256" key="1">
    <source>
        <dbReference type="ARBA" id="ARBA00004196"/>
    </source>
</evidence>